<keyword evidence="1" id="KW-0175">Coiled coil</keyword>
<evidence type="ECO:0000313" key="2">
    <source>
        <dbReference type="EMBL" id="KAF9059867.1"/>
    </source>
</evidence>
<dbReference type="OrthoDB" id="2870565at2759"/>
<name>A0A9P5TZ07_9AGAR</name>
<comment type="caution">
    <text evidence="2">The sequence shown here is derived from an EMBL/GenBank/DDBJ whole genome shotgun (WGS) entry which is preliminary data.</text>
</comment>
<accession>A0A9P5TZ07</accession>
<sequence length="210" mass="24033">MSGNALSSLSHSLLGIVSLHRFLPTLIFSRPSSSFIYGLGATTFLCGLGIKLYSTYRDIRFIWLEHRVEAFVEATEKLQTEHNRLQAKIDEAINRGQRMVALAQRRDAEAEELSRMLTFLEMPVACAARDDADPQFEEYDCFVQRLETMMKIETYKVMDEHANEEINWWKTVGERTAKALINERDHQIVNGLKTIDVEATRLGHELANPT</sequence>
<organism evidence="2 3">
    <name type="scientific">Rhodocollybia butyracea</name>
    <dbReference type="NCBI Taxonomy" id="206335"/>
    <lineage>
        <taxon>Eukaryota</taxon>
        <taxon>Fungi</taxon>
        <taxon>Dikarya</taxon>
        <taxon>Basidiomycota</taxon>
        <taxon>Agaricomycotina</taxon>
        <taxon>Agaricomycetes</taxon>
        <taxon>Agaricomycetidae</taxon>
        <taxon>Agaricales</taxon>
        <taxon>Marasmiineae</taxon>
        <taxon>Omphalotaceae</taxon>
        <taxon>Rhodocollybia</taxon>
    </lineage>
</organism>
<dbReference type="EMBL" id="JADNRY010000273">
    <property type="protein sequence ID" value="KAF9059867.1"/>
    <property type="molecule type" value="Genomic_DNA"/>
</dbReference>
<reference evidence="2" key="1">
    <citation type="submission" date="2020-11" db="EMBL/GenBank/DDBJ databases">
        <authorList>
            <consortium name="DOE Joint Genome Institute"/>
            <person name="Ahrendt S."/>
            <person name="Riley R."/>
            <person name="Andreopoulos W."/>
            <person name="Labutti K."/>
            <person name="Pangilinan J."/>
            <person name="Ruiz-Duenas F.J."/>
            <person name="Barrasa J.M."/>
            <person name="Sanchez-Garcia M."/>
            <person name="Camarero S."/>
            <person name="Miyauchi S."/>
            <person name="Serrano A."/>
            <person name="Linde D."/>
            <person name="Babiker R."/>
            <person name="Drula E."/>
            <person name="Ayuso-Fernandez I."/>
            <person name="Pacheco R."/>
            <person name="Padilla G."/>
            <person name="Ferreira P."/>
            <person name="Barriuso J."/>
            <person name="Kellner H."/>
            <person name="Castanera R."/>
            <person name="Alfaro M."/>
            <person name="Ramirez L."/>
            <person name="Pisabarro A.G."/>
            <person name="Kuo A."/>
            <person name="Tritt A."/>
            <person name="Lipzen A."/>
            <person name="He G."/>
            <person name="Yan M."/>
            <person name="Ng V."/>
            <person name="Cullen D."/>
            <person name="Martin F."/>
            <person name="Rosso M.-N."/>
            <person name="Henrissat B."/>
            <person name="Hibbett D."/>
            <person name="Martinez A.T."/>
            <person name="Grigoriev I.V."/>
        </authorList>
    </citation>
    <scope>NUCLEOTIDE SEQUENCE</scope>
    <source>
        <strain evidence="2">AH 40177</strain>
    </source>
</reference>
<evidence type="ECO:0000313" key="3">
    <source>
        <dbReference type="Proteomes" id="UP000772434"/>
    </source>
</evidence>
<feature type="coiled-coil region" evidence="1">
    <location>
        <begin position="68"/>
        <end position="95"/>
    </location>
</feature>
<proteinExistence type="predicted"/>
<dbReference type="AlphaFoldDB" id="A0A9P5TZ07"/>
<dbReference type="Proteomes" id="UP000772434">
    <property type="component" value="Unassembled WGS sequence"/>
</dbReference>
<evidence type="ECO:0000256" key="1">
    <source>
        <dbReference type="SAM" id="Coils"/>
    </source>
</evidence>
<keyword evidence="3" id="KW-1185">Reference proteome</keyword>
<protein>
    <submittedName>
        <fullName evidence="2">Uncharacterized protein</fullName>
    </submittedName>
</protein>
<gene>
    <name evidence="2" type="ORF">BDP27DRAFT_1430744</name>
</gene>